<dbReference type="SUPFAM" id="SSF54001">
    <property type="entry name" value="Cysteine proteinases"/>
    <property type="match status" value="1"/>
</dbReference>
<keyword evidence="3" id="KW-0378">Hydrolase</keyword>
<dbReference type="Gene3D" id="3.10.620.30">
    <property type="match status" value="1"/>
</dbReference>
<dbReference type="InterPro" id="IPR052901">
    <property type="entry name" value="Bact_TGase-like"/>
</dbReference>
<dbReference type="GO" id="GO:0006508">
    <property type="term" value="P:proteolysis"/>
    <property type="evidence" value="ECO:0007669"/>
    <property type="project" value="UniProtKB-KW"/>
</dbReference>
<feature type="domain" description="Transglutaminase-like" evidence="2">
    <location>
        <begin position="480"/>
        <end position="551"/>
    </location>
</feature>
<dbReference type="InterPro" id="IPR038765">
    <property type="entry name" value="Papain-like_cys_pep_sf"/>
</dbReference>
<organism evidence="3">
    <name type="scientific">uncultured Rubrobacteraceae bacterium</name>
    <dbReference type="NCBI Taxonomy" id="349277"/>
    <lineage>
        <taxon>Bacteria</taxon>
        <taxon>Bacillati</taxon>
        <taxon>Actinomycetota</taxon>
        <taxon>Rubrobacteria</taxon>
        <taxon>Rubrobacterales</taxon>
        <taxon>Rubrobacteraceae</taxon>
        <taxon>environmental samples</taxon>
    </lineage>
</organism>
<dbReference type="Pfam" id="PF01841">
    <property type="entry name" value="Transglut_core"/>
    <property type="match status" value="1"/>
</dbReference>
<gene>
    <name evidence="3" type="ORF">AVDCRST_MAG82-1644</name>
</gene>
<dbReference type="Pfam" id="PF11992">
    <property type="entry name" value="TgpA_N"/>
    <property type="match status" value="1"/>
</dbReference>
<proteinExistence type="predicted"/>
<name>A0A6J4PS77_9ACTN</name>
<feature type="transmembrane region" description="Helical" evidence="1">
    <location>
        <begin position="74"/>
        <end position="92"/>
    </location>
</feature>
<evidence type="ECO:0000313" key="3">
    <source>
        <dbReference type="EMBL" id="CAA9424048.1"/>
    </source>
</evidence>
<dbReference type="PANTHER" id="PTHR42736:SF1">
    <property type="entry name" value="PROTEIN-GLUTAMINE GAMMA-GLUTAMYLTRANSFERASE"/>
    <property type="match status" value="1"/>
</dbReference>
<dbReference type="EMBL" id="CADCVA010000236">
    <property type="protein sequence ID" value="CAA9424048.1"/>
    <property type="molecule type" value="Genomic_DNA"/>
</dbReference>
<feature type="transmembrane region" description="Helical" evidence="1">
    <location>
        <begin position="48"/>
        <end position="67"/>
    </location>
</feature>
<reference evidence="3" key="1">
    <citation type="submission" date="2020-02" db="EMBL/GenBank/DDBJ databases">
        <authorList>
            <person name="Meier V. D."/>
        </authorList>
    </citation>
    <scope>NUCLEOTIDE SEQUENCE</scope>
    <source>
        <strain evidence="3">AVDCRST_MAG82</strain>
    </source>
</reference>
<evidence type="ECO:0000256" key="1">
    <source>
        <dbReference type="SAM" id="Phobius"/>
    </source>
</evidence>
<feature type="transmembrane region" description="Helical" evidence="1">
    <location>
        <begin position="187"/>
        <end position="210"/>
    </location>
</feature>
<dbReference type="SMART" id="SM00460">
    <property type="entry name" value="TGc"/>
    <property type="match status" value="1"/>
</dbReference>
<dbReference type="InterPro" id="IPR021878">
    <property type="entry name" value="TgpA_N"/>
</dbReference>
<keyword evidence="1" id="KW-0472">Membrane</keyword>
<dbReference type="GO" id="GO:0008233">
    <property type="term" value="F:peptidase activity"/>
    <property type="evidence" value="ECO:0007669"/>
    <property type="project" value="UniProtKB-KW"/>
</dbReference>
<feature type="transmembrane region" description="Helical" evidence="1">
    <location>
        <begin position="603"/>
        <end position="622"/>
    </location>
</feature>
<dbReference type="Pfam" id="PF13559">
    <property type="entry name" value="DUF4129"/>
    <property type="match status" value="1"/>
</dbReference>
<keyword evidence="3" id="KW-0645">Protease</keyword>
<keyword evidence="1" id="KW-1133">Transmembrane helix</keyword>
<dbReference type="AlphaFoldDB" id="A0A6J4PS77"/>
<keyword evidence="1" id="KW-0812">Transmembrane</keyword>
<dbReference type="InterPro" id="IPR002931">
    <property type="entry name" value="Transglutaminase-like"/>
</dbReference>
<dbReference type="InterPro" id="IPR025403">
    <property type="entry name" value="TgpA-like_C"/>
</dbReference>
<accession>A0A6J4PS77</accession>
<dbReference type="PANTHER" id="PTHR42736">
    <property type="entry name" value="PROTEIN-GLUTAMINE GAMMA-GLUTAMYLTRANSFERASE"/>
    <property type="match status" value="1"/>
</dbReference>
<evidence type="ECO:0000259" key="2">
    <source>
        <dbReference type="SMART" id="SM00460"/>
    </source>
</evidence>
<sequence>MMWFRRLGIRLPGGPKRPPEDSVGLRAWVLAAVLVGEAAVLASGYFGAMTGVLVPLLTVVAFAVSYRRRREKNVLIKVLLAFGALAALAMFFREVLSSLYDTRVPLARLFLWVQVIHAFDLPARKDLSYSLVSGLILVAVGAVLSTSLWYGLFVLAFVLCAMAAMSQMNLSEARERAGVGATGSKGLVLGTVVPCFLAVIVVGLVCFSLLPQRQAMNLTMMPTSAFRDIGAKFSGGVQNPYYEAQGNPFAGPPQAISADSYHGFQPYMDLRSRGRLSDEVVMKVRSEESVPYRGVVFDDYNGKGWEISTGDNAETLASDGVRFDTYGAGNTEPAQGPSREVAQVFHVEKDSPNVIFGAYHPETIYFPTGEIKIDPYGALRAPYQIHEGSTYSVISRVPNASPEQLRSAGTVYPEEIAEKYTQLPQAGLERTRALAARLTEGTTDPYDAVFEMNQYLKETYPYDLSIAPQGEDMDAVEYFLFEQRRGYCEQFSSSLAVMARSQGIPARVATGYAPGEYNPFTGLYEIKASDAHAWVEVYFPQYGWTTFDPTPSFDSTPWQYRAAGNLQGGEAFGFIAKRLGEAAGPVAGAAGTLMRGVARLDPVSIIVVGLLVGGTYLAFLYARRLFVRYRREPRTVRPIKVSDARLYSRYKGVTTALEEAGLVREPHETPEQYARRAAESLDEPGMERLGEIYLYARFRDAVPAILVEEFDRLEPGTHAAIQRLREAQTVRG</sequence>
<protein>
    <submittedName>
        <fullName evidence="3">FIG001454: Transglutaminase-like enzymes, putative cysteine proteases</fullName>
    </submittedName>
</protein>